<dbReference type="AlphaFoldDB" id="A0AAN8N2B1"/>
<accession>A0AAN8N2B1</accession>
<organism evidence="1 2">
    <name type="scientific">Arthrobotrys conoides</name>
    <dbReference type="NCBI Taxonomy" id="74498"/>
    <lineage>
        <taxon>Eukaryota</taxon>
        <taxon>Fungi</taxon>
        <taxon>Dikarya</taxon>
        <taxon>Ascomycota</taxon>
        <taxon>Pezizomycotina</taxon>
        <taxon>Orbiliomycetes</taxon>
        <taxon>Orbiliales</taxon>
        <taxon>Orbiliaceae</taxon>
        <taxon>Arthrobotrys</taxon>
    </lineage>
</organism>
<protein>
    <submittedName>
        <fullName evidence="1">Uncharacterized protein</fullName>
    </submittedName>
</protein>
<gene>
    <name evidence="1" type="ORF">TWF506_004546</name>
</gene>
<evidence type="ECO:0000313" key="2">
    <source>
        <dbReference type="Proteomes" id="UP001307849"/>
    </source>
</evidence>
<dbReference type="EMBL" id="JAVHJM010000015">
    <property type="protein sequence ID" value="KAK6497064.1"/>
    <property type="molecule type" value="Genomic_DNA"/>
</dbReference>
<sequence>MAEVGSLGASFRATNTQGPSGVFVAAHAAEPLNPTKALWGAIGSVSCLRCHQCAFPSEGRCSVDLGDDELLRPAPGRGEE</sequence>
<keyword evidence="2" id="KW-1185">Reference proteome</keyword>
<dbReference type="Proteomes" id="UP001307849">
    <property type="component" value="Unassembled WGS sequence"/>
</dbReference>
<evidence type="ECO:0000313" key="1">
    <source>
        <dbReference type="EMBL" id="KAK6497064.1"/>
    </source>
</evidence>
<comment type="caution">
    <text evidence="1">The sequence shown here is derived from an EMBL/GenBank/DDBJ whole genome shotgun (WGS) entry which is preliminary data.</text>
</comment>
<reference evidence="1 2" key="1">
    <citation type="submission" date="2019-10" db="EMBL/GenBank/DDBJ databases">
        <authorList>
            <person name="Palmer J.M."/>
        </authorList>
    </citation>
    <scope>NUCLEOTIDE SEQUENCE [LARGE SCALE GENOMIC DNA]</scope>
    <source>
        <strain evidence="1 2">TWF506</strain>
    </source>
</reference>
<name>A0AAN8N2B1_9PEZI</name>
<proteinExistence type="predicted"/>